<evidence type="ECO:0000256" key="1">
    <source>
        <dbReference type="SAM" id="MobiDB-lite"/>
    </source>
</evidence>
<keyword evidence="3" id="KW-1185">Reference proteome</keyword>
<sequence length="431" mass="46220">MVTTPDGREAPTRSPSVWISDSVLRTGTRLEIQGASKHAPRGVGHTRIDEKVGVPIAVRLLRSSVRLHARGNEQDLVGILEVVTRLFDHWPELDVIGSVELASRQLVPELVKAGGISTAIQRKVQKIFSTLLDRTALDQPLSHKSEKLWSIALSKVCDAARHSRPEDRHCAVQLILDTLRAVNRLPKPFIDNVLKAWLTDDALPALLAACDGVDTKNTALHTAVAETLAIVREKIGSSTFEDLSALYSIPKVVLRKESMSGPPSRARYLLGTGSSLTDRMAVAALPQYSGAKCHPSVFRNIGHAIMGVPSQDQPYMVLAPNHRPPPGALGIASRASTRPGSGIGVFAQESPVAGRPRLPSRRGLSAGDHGLGGLHCGGIPPFSRSRTRPRRRERPAAGLTGGEKSLLETIKDSDGGASSERSTARDIKGVA</sequence>
<dbReference type="GeneID" id="9054985"/>
<gene>
    <name evidence="2" type="ORF">Pmar_PMAR029152</name>
</gene>
<organism evidence="3">
    <name type="scientific">Perkinsus marinus (strain ATCC 50983 / TXsc)</name>
    <dbReference type="NCBI Taxonomy" id="423536"/>
    <lineage>
        <taxon>Eukaryota</taxon>
        <taxon>Sar</taxon>
        <taxon>Alveolata</taxon>
        <taxon>Perkinsozoa</taxon>
        <taxon>Perkinsea</taxon>
        <taxon>Perkinsida</taxon>
        <taxon>Perkinsidae</taxon>
        <taxon>Perkinsus</taxon>
    </lineage>
</organism>
<name>C5M0S1_PERM5</name>
<evidence type="ECO:0000313" key="2">
    <source>
        <dbReference type="EMBL" id="EEQ97429.1"/>
    </source>
</evidence>
<proteinExistence type="predicted"/>
<dbReference type="InParanoid" id="C5M0S1"/>
<dbReference type="AlphaFoldDB" id="C5M0S1"/>
<evidence type="ECO:0000313" key="3">
    <source>
        <dbReference type="Proteomes" id="UP000007800"/>
    </source>
</evidence>
<feature type="compositionally biased region" description="Basic and acidic residues" evidence="1">
    <location>
        <begin position="405"/>
        <end position="414"/>
    </location>
</feature>
<protein>
    <submittedName>
        <fullName evidence="2">Uncharacterized protein</fullName>
    </submittedName>
</protein>
<dbReference type="Proteomes" id="UP000007800">
    <property type="component" value="Unassembled WGS sequence"/>
</dbReference>
<feature type="compositionally biased region" description="Basic and acidic residues" evidence="1">
    <location>
        <begin position="422"/>
        <end position="431"/>
    </location>
</feature>
<feature type="region of interest" description="Disordered" evidence="1">
    <location>
        <begin position="353"/>
        <end position="431"/>
    </location>
</feature>
<dbReference type="EMBL" id="GG687161">
    <property type="protein sequence ID" value="EEQ97429.1"/>
    <property type="molecule type" value="Genomic_DNA"/>
</dbReference>
<dbReference type="OrthoDB" id="10510851at2759"/>
<dbReference type="RefSeq" id="XP_002764712.1">
    <property type="nucleotide sequence ID" value="XM_002764666.1"/>
</dbReference>
<reference evidence="2 3" key="1">
    <citation type="submission" date="2008-07" db="EMBL/GenBank/DDBJ databases">
        <authorList>
            <person name="El-Sayed N."/>
            <person name="Caler E."/>
            <person name="Inman J."/>
            <person name="Amedeo P."/>
            <person name="Hass B."/>
            <person name="Wortman J."/>
        </authorList>
    </citation>
    <scope>NUCLEOTIDE SEQUENCE [LARGE SCALE GENOMIC DNA]</scope>
    <source>
        <strain evidence="3">ATCC 50983 / TXsc</strain>
    </source>
</reference>
<accession>C5M0S1</accession>